<accession>A0ABS7L530</accession>
<comment type="caution">
    <text evidence="4">The sequence shown here is derived from an EMBL/GenBank/DDBJ whole genome shotgun (WGS) entry which is preliminary data.</text>
</comment>
<evidence type="ECO:0000256" key="2">
    <source>
        <dbReference type="ARBA" id="ARBA00022679"/>
    </source>
</evidence>
<reference evidence="4 5" key="1">
    <citation type="journal article" date="2020" name="New Microbes New Infect">
        <title>Sellimonas caecigallum sp. nov., description and genome sequence of a new member of the Sellimonas genus isolated from the cecum of feral chicken.</title>
        <authorList>
            <person name="Wongkuna S."/>
            <person name="Ghimire S."/>
            <person name="Antony L."/>
            <person name="Chankhamhaengdecha S."/>
            <person name="Janvilisri T."/>
            <person name="Scaria J."/>
        </authorList>
    </citation>
    <scope>NUCLEOTIDE SEQUENCE [LARGE SCALE GENOMIC DNA]</scope>
    <source>
        <strain evidence="4 5">SW451</strain>
    </source>
</reference>
<dbReference type="InterPro" id="IPR037143">
    <property type="entry name" value="4-PPantetheinyl_Trfase_dom_sf"/>
</dbReference>
<dbReference type="Proteomes" id="UP000779049">
    <property type="component" value="Unassembled WGS sequence"/>
</dbReference>
<name>A0ABS7L530_9FIRM</name>
<dbReference type="PANTHER" id="PTHR12215">
    <property type="entry name" value="PHOSPHOPANTETHEINE TRANSFERASE"/>
    <property type="match status" value="1"/>
</dbReference>
<dbReference type="Pfam" id="PF01648">
    <property type="entry name" value="ACPS"/>
    <property type="match status" value="1"/>
</dbReference>
<evidence type="ECO:0000313" key="5">
    <source>
        <dbReference type="Proteomes" id="UP000779049"/>
    </source>
</evidence>
<dbReference type="InterPro" id="IPR050559">
    <property type="entry name" value="P-Pant_transferase_sf"/>
</dbReference>
<keyword evidence="5" id="KW-1185">Reference proteome</keyword>
<gene>
    <name evidence="4" type="ORF">FLB61_03280</name>
</gene>
<organism evidence="4 5">
    <name type="scientific">Sellimonas caecigallum</name>
    <dbReference type="NCBI Taxonomy" id="2592333"/>
    <lineage>
        <taxon>Bacteria</taxon>
        <taxon>Bacillati</taxon>
        <taxon>Bacillota</taxon>
        <taxon>Clostridia</taxon>
        <taxon>Lachnospirales</taxon>
        <taxon>Lachnospiraceae</taxon>
        <taxon>Sellimonas</taxon>
    </lineage>
</organism>
<sequence>MIYTWAADTAPLLDENRYRAYFEQAPSWRQEKAKKMRFPEDRALSIGAWMLYEKAKKESGLSGENIFNLSHSGHFVLCSIGEDASRKTGCDVEMTGVFRPNVARRFFCPSEWEYIDGRESEEEKRDAFFRYWVLKESFMKATRLGMRLAMNAFEIAVWQGGEPRLIRQPEEIGGIFHFREYDMREQGFQAAVCSEDQDIAVELGWITL</sequence>
<feature type="domain" description="4'-phosphopantetheinyl transferase" evidence="3">
    <location>
        <begin position="89"/>
        <end position="193"/>
    </location>
</feature>
<comment type="similarity">
    <text evidence="1">Belongs to the P-Pant transferase superfamily. Gsp/Sfp/HetI/AcpT family.</text>
</comment>
<evidence type="ECO:0000259" key="3">
    <source>
        <dbReference type="Pfam" id="PF01648"/>
    </source>
</evidence>
<dbReference type="SUPFAM" id="SSF56214">
    <property type="entry name" value="4'-phosphopantetheinyl transferase"/>
    <property type="match status" value="1"/>
</dbReference>
<dbReference type="RefSeq" id="WP_221919388.1">
    <property type="nucleotide sequence ID" value="NZ_CP173660.1"/>
</dbReference>
<dbReference type="EMBL" id="VIRV01000002">
    <property type="protein sequence ID" value="MBY0758131.1"/>
    <property type="molecule type" value="Genomic_DNA"/>
</dbReference>
<dbReference type="GO" id="GO:0016740">
    <property type="term" value="F:transferase activity"/>
    <property type="evidence" value="ECO:0007669"/>
    <property type="project" value="UniProtKB-KW"/>
</dbReference>
<evidence type="ECO:0000256" key="1">
    <source>
        <dbReference type="ARBA" id="ARBA00010990"/>
    </source>
</evidence>
<keyword evidence="2 4" id="KW-0808">Transferase</keyword>
<evidence type="ECO:0000313" key="4">
    <source>
        <dbReference type="EMBL" id="MBY0758131.1"/>
    </source>
</evidence>
<protein>
    <submittedName>
        <fullName evidence="4">4-phosphopantetheinyl transferase family protein</fullName>
    </submittedName>
</protein>
<dbReference type="PANTHER" id="PTHR12215:SF10">
    <property type="entry name" value="L-AMINOADIPATE-SEMIALDEHYDE DEHYDROGENASE-PHOSPHOPANTETHEINYL TRANSFERASE"/>
    <property type="match status" value="1"/>
</dbReference>
<dbReference type="Gene3D" id="3.90.470.20">
    <property type="entry name" value="4'-phosphopantetheinyl transferase domain"/>
    <property type="match status" value="2"/>
</dbReference>
<proteinExistence type="inferred from homology"/>
<dbReference type="InterPro" id="IPR008278">
    <property type="entry name" value="4-PPantetheinyl_Trfase_dom"/>
</dbReference>